<evidence type="ECO:0000256" key="2">
    <source>
        <dbReference type="ARBA" id="ARBA00022692"/>
    </source>
</evidence>
<dbReference type="PANTHER" id="PTHR33048">
    <property type="entry name" value="PTH11-LIKE INTEGRAL MEMBRANE PROTEIN (AFU_ORTHOLOGUE AFUA_5G11245)"/>
    <property type="match status" value="1"/>
</dbReference>
<feature type="region of interest" description="Disordered" evidence="6">
    <location>
        <begin position="268"/>
        <end position="292"/>
    </location>
</feature>
<comment type="similarity">
    <text evidence="5">Belongs to the SAT4 family.</text>
</comment>
<comment type="subcellular location">
    <subcellularLocation>
        <location evidence="1">Membrane</location>
        <topology evidence="1">Multi-pass membrane protein</topology>
    </subcellularLocation>
</comment>
<evidence type="ECO:0000313" key="9">
    <source>
        <dbReference type="EMBL" id="KAG7414956.1"/>
    </source>
</evidence>
<evidence type="ECO:0000256" key="6">
    <source>
        <dbReference type="SAM" id="MobiDB-lite"/>
    </source>
</evidence>
<organism evidence="9 10">
    <name type="scientific">Fusarium oxysporum f. sp. raphani</name>
    <dbReference type="NCBI Taxonomy" id="96318"/>
    <lineage>
        <taxon>Eukaryota</taxon>
        <taxon>Fungi</taxon>
        <taxon>Dikarya</taxon>
        <taxon>Ascomycota</taxon>
        <taxon>Pezizomycotina</taxon>
        <taxon>Sordariomycetes</taxon>
        <taxon>Hypocreomycetidae</taxon>
        <taxon>Hypocreales</taxon>
        <taxon>Nectriaceae</taxon>
        <taxon>Fusarium</taxon>
        <taxon>Fusarium oxysporum species complex</taxon>
    </lineage>
</organism>
<name>A0A8J5NXL1_FUSOX</name>
<feature type="compositionally biased region" description="Polar residues" evidence="6">
    <location>
        <begin position="398"/>
        <end position="408"/>
    </location>
</feature>
<feature type="region of interest" description="Disordered" evidence="6">
    <location>
        <begin position="397"/>
        <end position="424"/>
    </location>
</feature>
<feature type="domain" description="Rhodopsin" evidence="8">
    <location>
        <begin position="129"/>
        <end position="186"/>
    </location>
</feature>
<sequence length="424" mass="48106">MLHSFGWDDGFMILAQIFALGTGVAEGLENKYGLGYHTWEQPKGSKVPYLQAFYASIVSCTVAMCIVKIAILFQYRRVFTVPVMQTITFYGLIFMFCWTVTSTFLTTLVCVPVAKFWDSTIPGRCLPMLTTCTCAISIYRIHTLKRAALVKDPMWDNVDAATWSFIEINMAIVAACLPTLRKMFSKLMPRLFASSYGRSNNPSSYGQFDVSPNSQRLRTLPRTKTEERVKRSTNDETPLCDNDSILKLPASYRSFSRLQPTMSVNITGGQQRENNREETGHLSPESETGQSVGGIKATTVIVQKVLSKETRGEEWEMNRKIYQSDEHSDEQMVRAIDMGWFILSKYYRLTDEVPVYAAALPLDPRKRIAYIKQNWPKEWHGDTIASATAFWQKEFNYEQPSDHPSTPTSMPPPLAKKPSQLAIL</sequence>
<accession>A0A8J5NXL1</accession>
<proteinExistence type="inferred from homology"/>
<feature type="compositionally biased region" description="Polar residues" evidence="6">
    <location>
        <begin position="203"/>
        <end position="217"/>
    </location>
</feature>
<dbReference type="GO" id="GO:0016020">
    <property type="term" value="C:membrane"/>
    <property type="evidence" value="ECO:0007669"/>
    <property type="project" value="UniProtKB-SubCell"/>
</dbReference>
<dbReference type="InterPro" id="IPR049326">
    <property type="entry name" value="Rhodopsin_dom_fungi"/>
</dbReference>
<keyword evidence="2 7" id="KW-0812">Transmembrane</keyword>
<dbReference type="Proteomes" id="UP000693942">
    <property type="component" value="Unassembled WGS sequence"/>
</dbReference>
<dbReference type="InterPro" id="IPR052337">
    <property type="entry name" value="SAT4-like"/>
</dbReference>
<dbReference type="EMBL" id="JAELUR010000021">
    <property type="protein sequence ID" value="KAG7414956.1"/>
    <property type="molecule type" value="Genomic_DNA"/>
</dbReference>
<feature type="transmembrane region" description="Helical" evidence="7">
    <location>
        <begin position="49"/>
        <end position="75"/>
    </location>
</feature>
<evidence type="ECO:0000256" key="1">
    <source>
        <dbReference type="ARBA" id="ARBA00004141"/>
    </source>
</evidence>
<evidence type="ECO:0000259" key="8">
    <source>
        <dbReference type="Pfam" id="PF20684"/>
    </source>
</evidence>
<reference evidence="9" key="1">
    <citation type="submission" date="2021-04" db="EMBL/GenBank/DDBJ databases">
        <title>First draft genome resource for Brassicaceae pathogens Fusarium oxysporum f. sp. raphani and Fusarium oxysporum f. sp. rapae.</title>
        <authorList>
            <person name="Asai S."/>
        </authorList>
    </citation>
    <scope>NUCLEOTIDE SEQUENCE</scope>
    <source>
        <strain evidence="9">Tf1262</strain>
    </source>
</reference>
<dbReference type="AlphaFoldDB" id="A0A8J5NXL1"/>
<feature type="compositionally biased region" description="Basic and acidic residues" evidence="6">
    <location>
        <begin position="223"/>
        <end position="234"/>
    </location>
</feature>
<feature type="domain" description="Rhodopsin" evidence="8">
    <location>
        <begin position="4"/>
        <end position="127"/>
    </location>
</feature>
<dbReference type="Pfam" id="PF20684">
    <property type="entry name" value="Fung_rhodopsin"/>
    <property type="match status" value="2"/>
</dbReference>
<evidence type="ECO:0000256" key="7">
    <source>
        <dbReference type="SAM" id="Phobius"/>
    </source>
</evidence>
<comment type="caution">
    <text evidence="9">The sequence shown here is derived from an EMBL/GenBank/DDBJ whole genome shotgun (WGS) entry which is preliminary data.</text>
</comment>
<dbReference type="PANTHER" id="PTHR33048:SF47">
    <property type="entry name" value="INTEGRAL MEMBRANE PROTEIN-RELATED"/>
    <property type="match status" value="1"/>
</dbReference>
<evidence type="ECO:0000256" key="3">
    <source>
        <dbReference type="ARBA" id="ARBA00022989"/>
    </source>
</evidence>
<keyword evidence="3 7" id="KW-1133">Transmembrane helix</keyword>
<protein>
    <recommendedName>
        <fullName evidence="8">Rhodopsin domain-containing protein</fullName>
    </recommendedName>
</protein>
<gene>
    <name evidence="9" type="ORF">Forpi1262_v016899</name>
</gene>
<feature type="transmembrane region" description="Helical" evidence="7">
    <location>
        <begin position="87"/>
        <end position="114"/>
    </location>
</feature>
<evidence type="ECO:0000256" key="5">
    <source>
        <dbReference type="ARBA" id="ARBA00038359"/>
    </source>
</evidence>
<evidence type="ECO:0000313" key="10">
    <source>
        <dbReference type="Proteomes" id="UP000693942"/>
    </source>
</evidence>
<evidence type="ECO:0000256" key="4">
    <source>
        <dbReference type="ARBA" id="ARBA00023136"/>
    </source>
</evidence>
<feature type="region of interest" description="Disordered" evidence="6">
    <location>
        <begin position="203"/>
        <end position="237"/>
    </location>
</feature>
<keyword evidence="4 7" id="KW-0472">Membrane</keyword>